<sequence length="79" mass="9130">MIKIINELQLSIADSNKSNDALTVETIHISEADLNFDLLNQFELDTGEPPFEEESYAEYFSGYVENHFYKKIPFFNCST</sequence>
<protein>
    <submittedName>
        <fullName evidence="1">Uncharacterized protein</fullName>
    </submittedName>
</protein>
<keyword evidence="2" id="KW-1185">Reference proteome</keyword>
<dbReference type="AlphaFoldDB" id="A0AAV0XDX5"/>
<name>A0AAV0XDX5_9HEMI</name>
<evidence type="ECO:0000313" key="2">
    <source>
        <dbReference type="Proteomes" id="UP001160148"/>
    </source>
</evidence>
<proteinExistence type="predicted"/>
<comment type="caution">
    <text evidence="1">The sequence shown here is derived from an EMBL/GenBank/DDBJ whole genome shotgun (WGS) entry which is preliminary data.</text>
</comment>
<organism evidence="1 2">
    <name type="scientific">Macrosiphum euphorbiae</name>
    <name type="common">potato aphid</name>
    <dbReference type="NCBI Taxonomy" id="13131"/>
    <lineage>
        <taxon>Eukaryota</taxon>
        <taxon>Metazoa</taxon>
        <taxon>Ecdysozoa</taxon>
        <taxon>Arthropoda</taxon>
        <taxon>Hexapoda</taxon>
        <taxon>Insecta</taxon>
        <taxon>Pterygota</taxon>
        <taxon>Neoptera</taxon>
        <taxon>Paraneoptera</taxon>
        <taxon>Hemiptera</taxon>
        <taxon>Sternorrhyncha</taxon>
        <taxon>Aphidomorpha</taxon>
        <taxon>Aphidoidea</taxon>
        <taxon>Aphididae</taxon>
        <taxon>Macrosiphini</taxon>
        <taxon>Macrosiphum</taxon>
    </lineage>
</organism>
<evidence type="ECO:0000313" key="1">
    <source>
        <dbReference type="EMBL" id="CAI6365771.1"/>
    </source>
</evidence>
<dbReference type="EMBL" id="CARXXK010000004">
    <property type="protein sequence ID" value="CAI6365771.1"/>
    <property type="molecule type" value="Genomic_DNA"/>
</dbReference>
<gene>
    <name evidence="1" type="ORF">MEUPH1_LOCUS20445</name>
</gene>
<reference evidence="1 2" key="1">
    <citation type="submission" date="2023-01" db="EMBL/GenBank/DDBJ databases">
        <authorList>
            <person name="Whitehead M."/>
        </authorList>
    </citation>
    <scope>NUCLEOTIDE SEQUENCE [LARGE SCALE GENOMIC DNA]</scope>
</reference>
<accession>A0AAV0XDX5</accession>
<dbReference type="Proteomes" id="UP001160148">
    <property type="component" value="Unassembled WGS sequence"/>
</dbReference>